<organism evidence="1 2">
    <name type="scientific">Escherichia coli</name>
    <dbReference type="NCBI Taxonomy" id="562"/>
    <lineage>
        <taxon>Bacteria</taxon>
        <taxon>Pseudomonadati</taxon>
        <taxon>Pseudomonadota</taxon>
        <taxon>Gammaproteobacteria</taxon>
        <taxon>Enterobacterales</taxon>
        <taxon>Enterobacteriaceae</taxon>
        <taxon>Escherichia</taxon>
    </lineage>
</organism>
<name>A0A376W2M5_ECOLX</name>
<reference evidence="1 2" key="1">
    <citation type="submission" date="2018-06" db="EMBL/GenBank/DDBJ databases">
        <authorList>
            <consortium name="Pathogen Informatics"/>
            <person name="Doyle S."/>
        </authorList>
    </citation>
    <scope>NUCLEOTIDE SEQUENCE [LARGE SCALE GENOMIC DNA]</scope>
    <source>
        <strain evidence="1 2">NCTC9081</strain>
    </source>
</reference>
<accession>A0A376W2M5</accession>
<dbReference type="AlphaFoldDB" id="A0A376W2M5"/>
<dbReference type="EMBL" id="UGCV01000008">
    <property type="protein sequence ID" value="STJ18326.1"/>
    <property type="molecule type" value="Genomic_DNA"/>
</dbReference>
<evidence type="ECO:0000313" key="2">
    <source>
        <dbReference type="Proteomes" id="UP000254716"/>
    </source>
</evidence>
<evidence type="ECO:0000313" key="1">
    <source>
        <dbReference type="EMBL" id="STJ18326.1"/>
    </source>
</evidence>
<proteinExistence type="predicted"/>
<gene>
    <name evidence="1" type="ORF">NCTC9081_03811</name>
</gene>
<dbReference type="Proteomes" id="UP000254716">
    <property type="component" value="Unassembled WGS sequence"/>
</dbReference>
<protein>
    <submittedName>
        <fullName evidence="1">Uncharacterized protein</fullName>
    </submittedName>
</protein>
<sequence>MLKGYVDLFNYVIGETDIAGCGSAGPVFDDIFISFTDCHMTGILHG</sequence>